<feature type="signal peptide" evidence="6">
    <location>
        <begin position="1"/>
        <end position="19"/>
    </location>
</feature>
<evidence type="ECO:0000313" key="9">
    <source>
        <dbReference type="Proteomes" id="UP001054902"/>
    </source>
</evidence>
<dbReference type="PROSITE" id="PS51471">
    <property type="entry name" value="FE2OG_OXY"/>
    <property type="match status" value="1"/>
</dbReference>
<evidence type="ECO:0000313" key="8">
    <source>
        <dbReference type="EMBL" id="GFH44403.1"/>
    </source>
</evidence>
<dbReference type="PANTHER" id="PTHR10869:SF236">
    <property type="entry name" value="PROLYL 4-HYDROXYLASE ALPHA SUBUNIT DOMAIN-CONTAINING PROTEIN"/>
    <property type="match status" value="1"/>
</dbReference>
<dbReference type="SMART" id="SM00702">
    <property type="entry name" value="P4Hc"/>
    <property type="match status" value="1"/>
</dbReference>
<dbReference type="PANTHER" id="PTHR10869">
    <property type="entry name" value="PROLYL 4-HYDROXYLASE ALPHA SUBUNIT"/>
    <property type="match status" value="1"/>
</dbReference>
<evidence type="ECO:0000256" key="5">
    <source>
        <dbReference type="ARBA" id="ARBA00023004"/>
    </source>
</evidence>
<organism evidence="8 9">
    <name type="scientific">Chaetoceros tenuissimus</name>
    <dbReference type="NCBI Taxonomy" id="426638"/>
    <lineage>
        <taxon>Eukaryota</taxon>
        <taxon>Sar</taxon>
        <taxon>Stramenopiles</taxon>
        <taxon>Ochrophyta</taxon>
        <taxon>Bacillariophyta</taxon>
        <taxon>Coscinodiscophyceae</taxon>
        <taxon>Chaetocerotophycidae</taxon>
        <taxon>Chaetocerotales</taxon>
        <taxon>Chaetocerotaceae</taxon>
        <taxon>Chaetoceros</taxon>
    </lineage>
</organism>
<sequence>MRVIHVLVLSSFANLSCSPSPMTNSNAVEAFSTIRRHNFGKTTRHGLHYLSPTTNLGYIDTMEKIEAEDSFGPPTYLKDQECMIHSSYQRISISEKKEIEFSVSKLSSAPHIYHFKGLLSHGECIDLMNAAENVELTQQENAAIIDGESQGNILITSSLRSKCIVSWLNNVSNGKSDVLTIPRELGRVTGNILLTNEAKKNGWCEPLQLVHYMGNGGKNDLHHDGLRRGVTVLYYLNGVGNTWFPFANEDKISSRNDIRNRNDALQLVEKYGMKPGTHGVLIAGKNSQILNPKLANGDIDQKHIIEINQGDAIAFYNYKTVNGEVVRDWNSIHTALPTTEEEGEKFIANHWMHCDTFDKNWTKRS</sequence>
<dbReference type="GO" id="GO:0031418">
    <property type="term" value="F:L-ascorbic acid binding"/>
    <property type="evidence" value="ECO:0007669"/>
    <property type="project" value="InterPro"/>
</dbReference>
<comment type="caution">
    <text evidence="8">The sequence shown here is derived from an EMBL/GenBank/DDBJ whole genome shotgun (WGS) entry which is preliminary data.</text>
</comment>
<protein>
    <recommendedName>
        <fullName evidence="7">Fe2OG dioxygenase domain-containing protein</fullName>
    </recommendedName>
</protein>
<evidence type="ECO:0000256" key="2">
    <source>
        <dbReference type="ARBA" id="ARBA00022723"/>
    </source>
</evidence>
<dbReference type="GO" id="GO:0004656">
    <property type="term" value="F:procollagen-proline 4-dioxygenase activity"/>
    <property type="evidence" value="ECO:0007669"/>
    <property type="project" value="TreeGrafter"/>
</dbReference>
<gene>
    <name evidence="8" type="ORF">CTEN210_00877</name>
</gene>
<dbReference type="AlphaFoldDB" id="A0AAD3GZC9"/>
<keyword evidence="5" id="KW-0408">Iron</keyword>
<dbReference type="InterPro" id="IPR045054">
    <property type="entry name" value="P4HA-like"/>
</dbReference>
<evidence type="ECO:0000259" key="7">
    <source>
        <dbReference type="PROSITE" id="PS51471"/>
    </source>
</evidence>
<reference evidence="8 9" key="1">
    <citation type="journal article" date="2021" name="Sci. Rep.">
        <title>The genome of the diatom Chaetoceros tenuissimus carries an ancient integrated fragment of an extant virus.</title>
        <authorList>
            <person name="Hongo Y."/>
            <person name="Kimura K."/>
            <person name="Takaki Y."/>
            <person name="Yoshida Y."/>
            <person name="Baba S."/>
            <person name="Kobayashi G."/>
            <person name="Nagasaki K."/>
            <person name="Hano T."/>
            <person name="Tomaru Y."/>
        </authorList>
    </citation>
    <scope>NUCLEOTIDE SEQUENCE [LARGE SCALE GENOMIC DNA]</scope>
    <source>
        <strain evidence="8 9">NIES-3715</strain>
    </source>
</reference>
<accession>A0AAD3GZC9</accession>
<evidence type="ECO:0000256" key="3">
    <source>
        <dbReference type="ARBA" id="ARBA00022964"/>
    </source>
</evidence>
<proteinExistence type="predicted"/>
<keyword evidence="4" id="KW-0560">Oxidoreductase</keyword>
<comment type="cofactor">
    <cofactor evidence="1">
        <name>L-ascorbate</name>
        <dbReference type="ChEBI" id="CHEBI:38290"/>
    </cofactor>
</comment>
<dbReference type="InterPro" id="IPR005123">
    <property type="entry name" value="Oxoglu/Fe-dep_dioxygenase_dom"/>
</dbReference>
<evidence type="ECO:0000256" key="1">
    <source>
        <dbReference type="ARBA" id="ARBA00001961"/>
    </source>
</evidence>
<dbReference type="EMBL" id="BLLK01000019">
    <property type="protein sequence ID" value="GFH44403.1"/>
    <property type="molecule type" value="Genomic_DNA"/>
</dbReference>
<evidence type="ECO:0000256" key="6">
    <source>
        <dbReference type="SAM" id="SignalP"/>
    </source>
</evidence>
<dbReference type="GO" id="GO:0005506">
    <property type="term" value="F:iron ion binding"/>
    <property type="evidence" value="ECO:0007669"/>
    <property type="project" value="InterPro"/>
</dbReference>
<feature type="chain" id="PRO_5042295803" description="Fe2OG dioxygenase domain-containing protein" evidence="6">
    <location>
        <begin position="20"/>
        <end position="365"/>
    </location>
</feature>
<keyword evidence="3" id="KW-0223">Dioxygenase</keyword>
<keyword evidence="2" id="KW-0479">Metal-binding</keyword>
<dbReference type="Proteomes" id="UP001054902">
    <property type="component" value="Unassembled WGS sequence"/>
</dbReference>
<dbReference type="GO" id="GO:0005783">
    <property type="term" value="C:endoplasmic reticulum"/>
    <property type="evidence" value="ECO:0007669"/>
    <property type="project" value="TreeGrafter"/>
</dbReference>
<keyword evidence="6" id="KW-0732">Signal</keyword>
<name>A0AAD3GZC9_9STRA</name>
<keyword evidence="9" id="KW-1185">Reference proteome</keyword>
<evidence type="ECO:0000256" key="4">
    <source>
        <dbReference type="ARBA" id="ARBA00023002"/>
    </source>
</evidence>
<dbReference type="Gene3D" id="2.60.120.620">
    <property type="entry name" value="q2cbj1_9rhob like domain"/>
    <property type="match status" value="1"/>
</dbReference>
<dbReference type="InterPro" id="IPR006620">
    <property type="entry name" value="Pro_4_hyd_alph"/>
</dbReference>
<feature type="domain" description="Fe2OG dioxygenase" evidence="7">
    <location>
        <begin position="202"/>
        <end position="354"/>
    </location>
</feature>